<evidence type="ECO:0000313" key="2">
    <source>
        <dbReference type="EMBL" id="KAJ8902555.1"/>
    </source>
</evidence>
<name>A0AAV8UJ42_9RHOD</name>
<keyword evidence="3" id="KW-1185">Reference proteome</keyword>
<evidence type="ECO:0000256" key="1">
    <source>
        <dbReference type="SAM" id="Coils"/>
    </source>
</evidence>
<reference evidence="2 3" key="1">
    <citation type="journal article" date="2023" name="Nat. Commun.">
        <title>Origin of minicircular mitochondrial genomes in red algae.</title>
        <authorList>
            <person name="Lee Y."/>
            <person name="Cho C.H."/>
            <person name="Lee Y.M."/>
            <person name="Park S.I."/>
            <person name="Yang J.H."/>
            <person name="West J.A."/>
            <person name="Bhattacharya D."/>
            <person name="Yoon H.S."/>
        </authorList>
    </citation>
    <scope>NUCLEOTIDE SEQUENCE [LARGE SCALE GENOMIC DNA]</scope>
    <source>
        <strain evidence="2 3">CCMP1338</strain>
        <tissue evidence="2">Whole cell</tissue>
    </source>
</reference>
<organism evidence="2 3">
    <name type="scientific">Rhodosorus marinus</name>
    <dbReference type="NCBI Taxonomy" id="101924"/>
    <lineage>
        <taxon>Eukaryota</taxon>
        <taxon>Rhodophyta</taxon>
        <taxon>Stylonematophyceae</taxon>
        <taxon>Stylonematales</taxon>
        <taxon>Stylonemataceae</taxon>
        <taxon>Rhodosorus</taxon>
    </lineage>
</organism>
<comment type="caution">
    <text evidence="2">The sequence shown here is derived from an EMBL/GenBank/DDBJ whole genome shotgun (WGS) entry which is preliminary data.</text>
</comment>
<sequence>MVPDAEVNENEEIELNNSWIKSDFPLMFLNNDFDDRFGCGEQNGVEGHFGVDFEDTKSLSVDFDEGTLKNCGQESVDRGLHPMSSQQFPLEAWTDSTALNSQPLASYDEQSLENERLRCALAERDTSVELLQKALQKMRDRRANTKALLGLYNTGKEKIAELAQRCEMLTDEKRRMQEENLRSEREIRTMRLRIQELTSSRNAAESQVLELRRKRTATADSELTRLSEDREEALKRCKSLEAQVAALREEKEEALRTKRIDGDGWTSTKKRKLEESGDEASFVDLGKLPRADSKIEGVSTSQSEVERILLASCCTEMDLDWVYNTLICETIWPSFSRMASKPEVLSRQIEVLGVIIEKGVKESADERSASVLEVLRTKLTKLTNEPNVHVSIRRAAEIALGK</sequence>
<evidence type="ECO:0000313" key="3">
    <source>
        <dbReference type="Proteomes" id="UP001157974"/>
    </source>
</evidence>
<keyword evidence="1" id="KW-0175">Coiled coil</keyword>
<dbReference type="EMBL" id="JAMWBK010000009">
    <property type="protein sequence ID" value="KAJ8902555.1"/>
    <property type="molecule type" value="Genomic_DNA"/>
</dbReference>
<gene>
    <name evidence="2" type="ORF">NDN08_006958</name>
</gene>
<dbReference type="AlphaFoldDB" id="A0AAV8UJ42"/>
<accession>A0AAV8UJ42</accession>
<feature type="coiled-coil region" evidence="1">
    <location>
        <begin position="128"/>
        <end position="257"/>
    </location>
</feature>
<evidence type="ECO:0008006" key="4">
    <source>
        <dbReference type="Google" id="ProtNLM"/>
    </source>
</evidence>
<proteinExistence type="predicted"/>
<dbReference type="Proteomes" id="UP001157974">
    <property type="component" value="Unassembled WGS sequence"/>
</dbReference>
<protein>
    <recommendedName>
        <fullName evidence="4">Centrosomal protein of 70 kDa</fullName>
    </recommendedName>
</protein>